<evidence type="ECO:0000256" key="10">
    <source>
        <dbReference type="ARBA" id="ARBA00023257"/>
    </source>
</evidence>
<keyword evidence="12" id="KW-0407">Ion channel</keyword>
<keyword evidence="8" id="KW-0675">Receptor</keyword>
<comment type="caution">
    <text evidence="17">The sequence shown here is derived from an EMBL/GenBank/DDBJ whole genome shotgun (WGS) entry which is preliminary data.</text>
</comment>
<dbReference type="PANTHER" id="PTHR18966">
    <property type="entry name" value="IONOTROPIC GLUTAMATE RECEPTOR"/>
    <property type="match status" value="1"/>
</dbReference>
<comment type="subcellular location">
    <subcellularLocation>
        <location evidence="1">Membrane</location>
        <topology evidence="1">Multi-pass membrane protein</topology>
    </subcellularLocation>
    <subcellularLocation>
        <location evidence="13">Postsynaptic cell membrane</location>
    </subcellularLocation>
</comment>
<reference evidence="17" key="1">
    <citation type="submission" date="2021-02" db="EMBL/GenBank/DDBJ databases">
        <authorList>
            <person name="Nowell W R."/>
        </authorList>
    </citation>
    <scope>NUCLEOTIDE SEQUENCE</scope>
</reference>
<keyword evidence="3 15" id="KW-0812">Transmembrane</keyword>
<evidence type="ECO:0000256" key="6">
    <source>
        <dbReference type="ARBA" id="ARBA00023065"/>
    </source>
</evidence>
<keyword evidence="4 15" id="KW-1133">Transmembrane helix</keyword>
<organism evidence="17 18">
    <name type="scientific">Rotaria sordida</name>
    <dbReference type="NCBI Taxonomy" id="392033"/>
    <lineage>
        <taxon>Eukaryota</taxon>
        <taxon>Metazoa</taxon>
        <taxon>Spiralia</taxon>
        <taxon>Gnathifera</taxon>
        <taxon>Rotifera</taxon>
        <taxon>Eurotatoria</taxon>
        <taxon>Bdelloidea</taxon>
        <taxon>Philodinida</taxon>
        <taxon>Philodinidae</taxon>
        <taxon>Rotaria</taxon>
    </lineage>
</organism>
<dbReference type="PRINTS" id="PR00248">
    <property type="entry name" value="GPCRMGR"/>
</dbReference>
<feature type="compositionally biased region" description="Polar residues" evidence="14">
    <location>
        <begin position="822"/>
        <end position="840"/>
    </location>
</feature>
<feature type="region of interest" description="Disordered" evidence="14">
    <location>
        <begin position="818"/>
        <end position="840"/>
    </location>
</feature>
<evidence type="ECO:0000313" key="18">
    <source>
        <dbReference type="Proteomes" id="UP000663874"/>
    </source>
</evidence>
<feature type="transmembrane region" description="Helical" evidence="15">
    <location>
        <begin position="559"/>
        <end position="580"/>
    </location>
</feature>
<dbReference type="InterPro" id="IPR000337">
    <property type="entry name" value="GPCR_3"/>
</dbReference>
<dbReference type="GO" id="GO:0045211">
    <property type="term" value="C:postsynaptic membrane"/>
    <property type="evidence" value="ECO:0007669"/>
    <property type="project" value="UniProtKB-SubCell"/>
</dbReference>
<dbReference type="Gene3D" id="3.40.190.10">
    <property type="entry name" value="Periplasmic binding protein-like II"/>
    <property type="match status" value="2"/>
</dbReference>
<dbReference type="PRINTS" id="PR01176">
    <property type="entry name" value="GABABRECEPTR"/>
</dbReference>
<dbReference type="Gene3D" id="3.40.50.2300">
    <property type="match status" value="3"/>
</dbReference>
<keyword evidence="6" id="KW-0406">Ion transport</keyword>
<feature type="transmembrane region" description="Helical" evidence="15">
    <location>
        <begin position="529"/>
        <end position="547"/>
    </location>
</feature>
<evidence type="ECO:0000256" key="2">
    <source>
        <dbReference type="ARBA" id="ARBA00022448"/>
    </source>
</evidence>
<dbReference type="InterPro" id="IPR019594">
    <property type="entry name" value="Glu/Gly-bd"/>
</dbReference>
<dbReference type="InterPro" id="IPR028082">
    <property type="entry name" value="Peripla_BP_I"/>
</dbReference>
<dbReference type="SUPFAM" id="SSF81324">
    <property type="entry name" value="Voltage-gated potassium channels"/>
    <property type="match status" value="1"/>
</dbReference>
<feature type="domain" description="Ionotropic glutamate receptor C-terminal" evidence="16">
    <location>
        <begin position="405"/>
        <end position="751"/>
    </location>
</feature>
<dbReference type="SMART" id="SM00079">
    <property type="entry name" value="PBPe"/>
    <property type="match status" value="1"/>
</dbReference>
<evidence type="ECO:0000256" key="15">
    <source>
        <dbReference type="SAM" id="Phobius"/>
    </source>
</evidence>
<evidence type="ECO:0000256" key="13">
    <source>
        <dbReference type="ARBA" id="ARBA00034100"/>
    </source>
</evidence>
<keyword evidence="5" id="KW-0770">Synapse</keyword>
<dbReference type="Proteomes" id="UP000663874">
    <property type="component" value="Unassembled WGS sequence"/>
</dbReference>
<accession>A0A819RV45</accession>
<dbReference type="SUPFAM" id="SSF53850">
    <property type="entry name" value="Periplasmic binding protein-like II"/>
    <property type="match status" value="1"/>
</dbReference>
<dbReference type="InterPro" id="IPR015683">
    <property type="entry name" value="Ionotropic_Glu_rcpt"/>
</dbReference>
<evidence type="ECO:0000256" key="7">
    <source>
        <dbReference type="ARBA" id="ARBA00023136"/>
    </source>
</evidence>
<proteinExistence type="predicted"/>
<keyword evidence="2" id="KW-0813">Transport</keyword>
<dbReference type="GO" id="GO:0004930">
    <property type="term" value="F:G protein-coupled receptor activity"/>
    <property type="evidence" value="ECO:0007669"/>
    <property type="project" value="InterPro"/>
</dbReference>
<evidence type="ECO:0000313" key="17">
    <source>
        <dbReference type="EMBL" id="CAF4048234.1"/>
    </source>
</evidence>
<keyword evidence="9" id="KW-0325">Glycoprotein</keyword>
<keyword evidence="11" id="KW-1071">Ligand-gated ion channel</keyword>
<protein>
    <recommendedName>
        <fullName evidence="16">Ionotropic glutamate receptor C-terminal domain-containing protein</fullName>
    </recommendedName>
</protein>
<keyword evidence="10" id="KW-0628">Postsynaptic cell membrane</keyword>
<dbReference type="Pfam" id="PF10613">
    <property type="entry name" value="Lig_chan-Glu_bd"/>
    <property type="match status" value="1"/>
</dbReference>
<dbReference type="AlphaFoldDB" id="A0A819RV45"/>
<name>A0A819RV45_9BILA</name>
<evidence type="ECO:0000256" key="12">
    <source>
        <dbReference type="ARBA" id="ARBA00023303"/>
    </source>
</evidence>
<keyword evidence="7 15" id="KW-0472">Membrane</keyword>
<dbReference type="EMBL" id="CAJOBE010007874">
    <property type="protein sequence ID" value="CAF4048234.1"/>
    <property type="molecule type" value="Genomic_DNA"/>
</dbReference>
<gene>
    <name evidence="17" type="ORF">FNK824_LOCUS28562</name>
</gene>
<evidence type="ECO:0000256" key="4">
    <source>
        <dbReference type="ARBA" id="ARBA00022989"/>
    </source>
</evidence>
<evidence type="ECO:0000256" key="3">
    <source>
        <dbReference type="ARBA" id="ARBA00022692"/>
    </source>
</evidence>
<dbReference type="InterPro" id="IPR001828">
    <property type="entry name" value="ANF_lig-bd_rcpt"/>
</dbReference>
<evidence type="ECO:0000256" key="1">
    <source>
        <dbReference type="ARBA" id="ARBA00004141"/>
    </source>
</evidence>
<evidence type="ECO:0000259" key="16">
    <source>
        <dbReference type="SMART" id="SM00079"/>
    </source>
</evidence>
<dbReference type="SUPFAM" id="SSF53822">
    <property type="entry name" value="Periplasmic binding protein-like I"/>
    <property type="match status" value="1"/>
</dbReference>
<dbReference type="Pfam" id="PF00060">
    <property type="entry name" value="Lig_chan"/>
    <property type="match status" value="1"/>
</dbReference>
<evidence type="ECO:0000256" key="11">
    <source>
        <dbReference type="ARBA" id="ARBA00023286"/>
    </source>
</evidence>
<sequence>MFKAAVLLSHQYNITIDGEFLGWQVAETTGGIIDALSDACRAVLNLNTVGIIGPELSRESQLVAPFGEKLGIPVISYASTDPDLSNKKIYPTFYRTVPSDDTAASSLVKLFIRYNWTSCSIIYQNDAFGSGGVKAINQAFNQSKLTVTQTVIFDIGYLGFRGDLKVSLVNSPTRIVIVWAESIYTSIILQKALDLNLVGPSFTWILSSSVSFDSFNKTFQENLIGMLLIEPVVGSVVNVPINQTLLDSALNIWQQYENETYPRSTNVDYYALFAFDATWALIQSLQKLCSSTINNSSSCLSFVKSSFCFDNRFNQSNLLLDTLSTTEFLGVSGPVQFTSNSTNRISGLYYSLKNLHSLTNGLNFVSVLEYADPGNWRTPLKENVIIWPGTTLTKPSGQALLKGVTLRIGIIRARPFLIVENITDNTGQINIQYSGYMWDLLDLLKNKIGFNSIIQLAPTPNQTYAQIVQSVNDGAYDIIVADVTVTSKRRELVGFSNSIFDNSLRIIMRKSSDINVDLLSFLKPFSRNLWILVFCTFIYAGILMCIIERKDSEGLENQSILSQFVLSVWYCFGNIVGYGVEFNASTAAGRFLTAGLYILSLILVASYTANLASDLIIANSQGFISGIDDIKNGKIPPNRIGIRVGSASEEYYLSEISKGNKNYHPLLTQQQMYNDLLAGTIDVSFLDDGIAQYMTNNIYCNLTLVGDGFDVGIFGIVTPRQWLFAQDLDVNILSLRETGELENLRQKWFEQKFCSDSTVTSTAIEIEAVSGLFVTFAVISVLSLLLFLCMKRFIIKYYLSKFICPNKSLTERKYTINRRGSKTSQHSQNNQTVLPNFSNL</sequence>
<evidence type="ECO:0000256" key="8">
    <source>
        <dbReference type="ARBA" id="ARBA00023170"/>
    </source>
</evidence>
<dbReference type="InterPro" id="IPR001320">
    <property type="entry name" value="Iontro_rcpt_C"/>
</dbReference>
<feature type="transmembrane region" description="Helical" evidence="15">
    <location>
        <begin position="768"/>
        <end position="789"/>
    </location>
</feature>
<evidence type="ECO:0000256" key="9">
    <source>
        <dbReference type="ARBA" id="ARBA00023180"/>
    </source>
</evidence>
<dbReference type="Pfam" id="PF01094">
    <property type="entry name" value="ANF_receptor"/>
    <property type="match status" value="1"/>
</dbReference>
<evidence type="ECO:0000256" key="14">
    <source>
        <dbReference type="SAM" id="MobiDB-lite"/>
    </source>
</evidence>
<dbReference type="GO" id="GO:0015276">
    <property type="term" value="F:ligand-gated monoatomic ion channel activity"/>
    <property type="evidence" value="ECO:0007669"/>
    <property type="project" value="InterPro"/>
</dbReference>
<evidence type="ECO:0000256" key="5">
    <source>
        <dbReference type="ARBA" id="ARBA00023018"/>
    </source>
</evidence>